<evidence type="ECO:0000313" key="6">
    <source>
        <dbReference type="Proteomes" id="UP000250434"/>
    </source>
</evidence>
<dbReference type="GO" id="GO:0008168">
    <property type="term" value="F:methyltransferase activity"/>
    <property type="evidence" value="ECO:0007669"/>
    <property type="project" value="UniProtKB-KW"/>
</dbReference>
<keyword evidence="6" id="KW-1185">Reference proteome</keyword>
<dbReference type="PANTHER" id="PTHR43464">
    <property type="entry name" value="METHYLTRANSFERASE"/>
    <property type="match status" value="1"/>
</dbReference>
<dbReference type="PANTHER" id="PTHR43464:SF19">
    <property type="entry name" value="UBIQUINONE BIOSYNTHESIS O-METHYLTRANSFERASE, MITOCHONDRIAL"/>
    <property type="match status" value="1"/>
</dbReference>
<dbReference type="OrthoDB" id="9786503at2"/>
<name>A0A344LAV4_9PSEU</name>
<evidence type="ECO:0000256" key="3">
    <source>
        <dbReference type="ARBA" id="ARBA00022691"/>
    </source>
</evidence>
<dbReference type="CDD" id="cd02440">
    <property type="entry name" value="AdoMet_MTases"/>
    <property type="match status" value="1"/>
</dbReference>
<dbReference type="EMBL" id="CP015163">
    <property type="protein sequence ID" value="AXB45178.1"/>
    <property type="molecule type" value="Genomic_DNA"/>
</dbReference>
<keyword evidence="3" id="KW-0949">S-adenosyl-L-methionine</keyword>
<dbReference type="Pfam" id="PF13649">
    <property type="entry name" value="Methyltransf_25"/>
    <property type="match status" value="1"/>
</dbReference>
<dbReference type="GO" id="GO:0032259">
    <property type="term" value="P:methylation"/>
    <property type="evidence" value="ECO:0007669"/>
    <property type="project" value="UniProtKB-KW"/>
</dbReference>
<dbReference type="RefSeq" id="WP_113694433.1">
    <property type="nucleotide sequence ID" value="NZ_CP015163.1"/>
</dbReference>
<protein>
    <submittedName>
        <fullName evidence="5">SAM-dependent methyltransferase</fullName>
    </submittedName>
</protein>
<dbReference type="SUPFAM" id="SSF53335">
    <property type="entry name" value="S-adenosyl-L-methionine-dependent methyltransferases"/>
    <property type="match status" value="1"/>
</dbReference>
<dbReference type="KEGG" id="aab:A4R43_23945"/>
<dbReference type="Proteomes" id="UP000250434">
    <property type="component" value="Chromosome"/>
</dbReference>
<proteinExistence type="predicted"/>
<evidence type="ECO:0000259" key="4">
    <source>
        <dbReference type="Pfam" id="PF13649"/>
    </source>
</evidence>
<dbReference type="InterPro" id="IPR041698">
    <property type="entry name" value="Methyltransf_25"/>
</dbReference>
<sequence length="200" mass="21318">MSEATEFWEGFYAEREVWSGKPNALLVREVAELRPGTALDLGCGEGADVVWLASQGWRVTGVDVSATALKRAAAHAAEAGVADRVEWQRHDLSVSFPDGEFDLVCASFLHSPVAGDHERNHILGLAAKAAVAPGGSLVIIGHAGEHPEHGPLPTTEEVLSGLALGPEWVIDTDEVVEHPESKAGTGLDNVLRLRRQGLRP</sequence>
<dbReference type="AlphaFoldDB" id="A0A344LAV4"/>
<dbReference type="InterPro" id="IPR029063">
    <property type="entry name" value="SAM-dependent_MTases_sf"/>
</dbReference>
<gene>
    <name evidence="5" type="ORF">A4R43_23945</name>
</gene>
<evidence type="ECO:0000256" key="2">
    <source>
        <dbReference type="ARBA" id="ARBA00022679"/>
    </source>
</evidence>
<keyword evidence="1 5" id="KW-0489">Methyltransferase</keyword>
<dbReference type="Gene3D" id="3.40.50.150">
    <property type="entry name" value="Vaccinia Virus protein VP39"/>
    <property type="match status" value="1"/>
</dbReference>
<keyword evidence="2 5" id="KW-0808">Transferase</keyword>
<accession>A0A344LAV4</accession>
<feature type="domain" description="Methyltransferase" evidence="4">
    <location>
        <begin position="39"/>
        <end position="123"/>
    </location>
</feature>
<evidence type="ECO:0000256" key="1">
    <source>
        <dbReference type="ARBA" id="ARBA00022603"/>
    </source>
</evidence>
<reference evidence="5 6" key="1">
    <citation type="submission" date="2016-04" db="EMBL/GenBank/DDBJ databases">
        <title>Complete genome sequence and analysis of deep-sea sediment isolate, Amycolatopsis sp. WP1.</title>
        <authorList>
            <person name="Wang H."/>
            <person name="Chen S."/>
            <person name="Wu Q."/>
        </authorList>
    </citation>
    <scope>NUCLEOTIDE SEQUENCE [LARGE SCALE GENOMIC DNA]</scope>
    <source>
        <strain evidence="5 6">WP1</strain>
    </source>
</reference>
<evidence type="ECO:0000313" key="5">
    <source>
        <dbReference type="EMBL" id="AXB45178.1"/>
    </source>
</evidence>
<organism evidence="5 6">
    <name type="scientific">Amycolatopsis albispora</name>
    <dbReference type="NCBI Taxonomy" id="1804986"/>
    <lineage>
        <taxon>Bacteria</taxon>
        <taxon>Bacillati</taxon>
        <taxon>Actinomycetota</taxon>
        <taxon>Actinomycetes</taxon>
        <taxon>Pseudonocardiales</taxon>
        <taxon>Pseudonocardiaceae</taxon>
        <taxon>Amycolatopsis</taxon>
    </lineage>
</organism>